<dbReference type="Pfam" id="PF13472">
    <property type="entry name" value="Lipase_GDSL_2"/>
    <property type="match status" value="1"/>
</dbReference>
<sequence length="254" mass="28181">MNSSYDRRRLFRASAAAVVALGLKDPFSHALAADQSSLGRPVKLEAGDTILFQGDSITDAGRDRRRNGVNDPRGFGSGYPMMIASGLLRDYPANGLQIFNRGISGNKVPDLAARWQQDCIDLEPNLLSILIGVNDIWHKRSGKYDGTVESFHSGLTELLIQTTAQLPETTIVICEPFVLRCGAIDDSWFPEFTERREAARKVADSLSLRWVPFQEMFDEAVKVAEPKYWAGDGVHPTMAGHALMAKTWRETLEI</sequence>
<dbReference type="CDD" id="cd01834">
    <property type="entry name" value="SGNH_hydrolase_like_2"/>
    <property type="match status" value="1"/>
</dbReference>
<dbReference type="InterPro" id="IPR006311">
    <property type="entry name" value="TAT_signal"/>
</dbReference>
<accession>A0A5C5YWN5</accession>
<keyword evidence="2" id="KW-0378">Hydrolase</keyword>
<dbReference type="GO" id="GO:0016788">
    <property type="term" value="F:hydrolase activity, acting on ester bonds"/>
    <property type="evidence" value="ECO:0007669"/>
    <property type="project" value="UniProtKB-ARBA"/>
</dbReference>
<evidence type="ECO:0000313" key="3">
    <source>
        <dbReference type="Proteomes" id="UP000315010"/>
    </source>
</evidence>
<proteinExistence type="predicted"/>
<dbReference type="RefSeq" id="WP_146394455.1">
    <property type="nucleotide sequence ID" value="NZ_SJPJ01000001.1"/>
</dbReference>
<evidence type="ECO:0000313" key="2">
    <source>
        <dbReference type="EMBL" id="TWT79181.1"/>
    </source>
</evidence>
<reference evidence="2 3" key="1">
    <citation type="submission" date="2019-02" db="EMBL/GenBank/DDBJ databases">
        <title>Deep-cultivation of Planctomycetes and their phenomic and genomic characterization uncovers novel biology.</title>
        <authorList>
            <person name="Wiegand S."/>
            <person name="Jogler M."/>
            <person name="Boedeker C."/>
            <person name="Pinto D."/>
            <person name="Vollmers J."/>
            <person name="Rivas-Marin E."/>
            <person name="Kohn T."/>
            <person name="Peeters S.H."/>
            <person name="Heuer A."/>
            <person name="Rast P."/>
            <person name="Oberbeckmann S."/>
            <person name="Bunk B."/>
            <person name="Jeske O."/>
            <person name="Meyerdierks A."/>
            <person name="Storesund J.E."/>
            <person name="Kallscheuer N."/>
            <person name="Luecker S."/>
            <person name="Lage O.M."/>
            <person name="Pohl T."/>
            <person name="Merkel B.J."/>
            <person name="Hornburger P."/>
            <person name="Mueller R.-W."/>
            <person name="Bruemmer F."/>
            <person name="Labrenz M."/>
            <person name="Spormann A.M."/>
            <person name="Op Den Camp H."/>
            <person name="Overmann J."/>
            <person name="Amann R."/>
            <person name="Jetten M.S.M."/>
            <person name="Mascher T."/>
            <person name="Medema M.H."/>
            <person name="Devos D.P."/>
            <person name="Kaster A.-K."/>
            <person name="Ovreas L."/>
            <person name="Rohde M."/>
            <person name="Galperin M.Y."/>
            <person name="Jogler C."/>
        </authorList>
    </citation>
    <scope>NUCLEOTIDE SEQUENCE [LARGE SCALE GENOMIC DNA]</scope>
    <source>
        <strain evidence="2 3">CA13</strain>
    </source>
</reference>
<dbReference type="EMBL" id="SJPJ01000001">
    <property type="protein sequence ID" value="TWT79181.1"/>
    <property type="molecule type" value="Genomic_DNA"/>
</dbReference>
<dbReference type="SUPFAM" id="SSF52266">
    <property type="entry name" value="SGNH hydrolase"/>
    <property type="match status" value="1"/>
</dbReference>
<dbReference type="InterPro" id="IPR036514">
    <property type="entry name" value="SGNH_hydro_sf"/>
</dbReference>
<protein>
    <submittedName>
        <fullName evidence="2">GDSL-like Lipase/Acylhydrolase</fullName>
    </submittedName>
</protein>
<dbReference type="Proteomes" id="UP000315010">
    <property type="component" value="Unassembled WGS sequence"/>
</dbReference>
<dbReference type="PROSITE" id="PS51318">
    <property type="entry name" value="TAT"/>
    <property type="match status" value="1"/>
</dbReference>
<dbReference type="PANTHER" id="PTHR30383">
    <property type="entry name" value="THIOESTERASE 1/PROTEASE 1/LYSOPHOSPHOLIPASE L1"/>
    <property type="match status" value="1"/>
</dbReference>
<dbReference type="InterPro" id="IPR051532">
    <property type="entry name" value="Ester_Hydrolysis_Enzymes"/>
</dbReference>
<dbReference type="Gene3D" id="3.40.50.1110">
    <property type="entry name" value="SGNH hydrolase"/>
    <property type="match status" value="1"/>
</dbReference>
<organism evidence="2 3">
    <name type="scientific">Novipirellula herctigrandis</name>
    <dbReference type="NCBI Taxonomy" id="2527986"/>
    <lineage>
        <taxon>Bacteria</taxon>
        <taxon>Pseudomonadati</taxon>
        <taxon>Planctomycetota</taxon>
        <taxon>Planctomycetia</taxon>
        <taxon>Pirellulales</taxon>
        <taxon>Pirellulaceae</taxon>
        <taxon>Novipirellula</taxon>
    </lineage>
</organism>
<keyword evidence="3" id="KW-1185">Reference proteome</keyword>
<dbReference type="InterPro" id="IPR013830">
    <property type="entry name" value="SGNH_hydro"/>
</dbReference>
<comment type="caution">
    <text evidence="2">The sequence shown here is derived from an EMBL/GenBank/DDBJ whole genome shotgun (WGS) entry which is preliminary data.</text>
</comment>
<evidence type="ECO:0000259" key="1">
    <source>
        <dbReference type="Pfam" id="PF13472"/>
    </source>
</evidence>
<dbReference type="AlphaFoldDB" id="A0A5C5YWN5"/>
<dbReference type="OrthoDB" id="9794725at2"/>
<gene>
    <name evidence="2" type="ORF">CA13_05790</name>
</gene>
<feature type="domain" description="SGNH hydrolase-type esterase" evidence="1">
    <location>
        <begin position="54"/>
        <end position="243"/>
    </location>
</feature>
<name>A0A5C5YWN5_9BACT</name>